<evidence type="ECO:0000256" key="1">
    <source>
        <dbReference type="PROSITE-ProRule" id="PRU00339"/>
    </source>
</evidence>
<dbReference type="RefSeq" id="WP_060750215.1">
    <property type="nucleotide sequence ID" value="NZ_LRPH01000047.1"/>
</dbReference>
<dbReference type="Gene3D" id="1.25.40.10">
    <property type="entry name" value="Tetratricopeptide repeat domain"/>
    <property type="match status" value="3"/>
</dbReference>
<dbReference type="SMART" id="SM00530">
    <property type="entry name" value="HTH_XRE"/>
    <property type="match status" value="1"/>
</dbReference>
<proteinExistence type="predicted"/>
<sequence>MTGERIKELRKKAGLTQKELASGIITRSYLSQIEQGTVEPTYNVLEQLSKRLGYSVEEILSNNIDKDIGILEIKRNLKLCETYIVTNKAEKTEEIIKKIENTLGKLEGSPNTHISFYEYGLLNWVKGKYQETLGDFSIAELLYRVSVEKFQKSASSKELMRSLDSLGSCYTKLEKYELATQTLKEAYRISVYEQIQDITKVSLLLNLGIVHGRIKEIYSAIHFLTEAVELNQMLGTYFKQGDIYMALGICYMEINNLTEAEFCYFKSLHFLQITDNKKNEAGLYTNLGILYVKENDLDKGIEYFIKSLALYHQIQAPTSVINNTKIELAKTYLAKKDFIKVEEYCLEIIKTEKNHYFLAKSHELFGDLWLLRLDTQKAINEYNKALATYQKTNNKLSNQILKKLGNTYSSINDYINAISFYEKINI</sequence>
<dbReference type="AlphaFoldDB" id="A0A120EHA4"/>
<accession>A0A120EHA4</accession>
<dbReference type="Pfam" id="PF13181">
    <property type="entry name" value="TPR_8"/>
    <property type="match status" value="3"/>
</dbReference>
<evidence type="ECO:0000313" key="4">
    <source>
        <dbReference type="Proteomes" id="UP000065797"/>
    </source>
</evidence>
<dbReference type="InterPro" id="IPR019734">
    <property type="entry name" value="TPR_rpt"/>
</dbReference>
<comment type="caution">
    <text evidence="3">The sequence shown here is derived from an EMBL/GenBank/DDBJ whole genome shotgun (WGS) entry which is preliminary data.</text>
</comment>
<dbReference type="CDD" id="cd00093">
    <property type="entry name" value="HTH_XRE"/>
    <property type="match status" value="1"/>
</dbReference>
<feature type="repeat" description="TPR" evidence="1">
    <location>
        <begin position="281"/>
        <end position="314"/>
    </location>
</feature>
<organism evidence="3 4">
    <name type="scientific">Bacillus mycoides</name>
    <dbReference type="NCBI Taxonomy" id="1405"/>
    <lineage>
        <taxon>Bacteria</taxon>
        <taxon>Bacillati</taxon>
        <taxon>Bacillota</taxon>
        <taxon>Bacilli</taxon>
        <taxon>Bacillales</taxon>
        <taxon>Bacillaceae</taxon>
        <taxon>Bacillus</taxon>
        <taxon>Bacillus cereus group</taxon>
    </lineage>
</organism>
<dbReference type="PROSITE" id="PS50943">
    <property type="entry name" value="HTH_CROC1"/>
    <property type="match status" value="1"/>
</dbReference>
<dbReference type="Gene3D" id="1.10.260.40">
    <property type="entry name" value="lambda repressor-like DNA-binding domains"/>
    <property type="match status" value="1"/>
</dbReference>
<dbReference type="SMART" id="SM00028">
    <property type="entry name" value="TPR"/>
    <property type="match status" value="6"/>
</dbReference>
<protein>
    <recommendedName>
        <fullName evidence="2">HTH cro/C1-type domain-containing protein</fullName>
    </recommendedName>
</protein>
<feature type="domain" description="HTH cro/C1-type" evidence="2">
    <location>
        <begin position="6"/>
        <end position="59"/>
    </location>
</feature>
<reference evidence="3 4" key="1">
    <citation type="submission" date="2016-01" db="EMBL/GenBank/DDBJ databases">
        <authorList>
            <person name="McClelland M."/>
            <person name="Jain A."/>
            <person name="Saraogi P."/>
            <person name="Mendelson R."/>
            <person name="Westerman R."/>
            <person name="SanMiguel P."/>
            <person name="Csonka L."/>
        </authorList>
    </citation>
    <scope>NUCLEOTIDE SEQUENCE [LARGE SCALE GENOMIC DNA]</scope>
    <source>
        <strain evidence="3 4">PE8-15</strain>
    </source>
</reference>
<dbReference type="Proteomes" id="UP000065797">
    <property type="component" value="Unassembled WGS sequence"/>
</dbReference>
<gene>
    <name evidence="3" type="ORF">AWW70_13085</name>
</gene>
<dbReference type="GO" id="GO:0003677">
    <property type="term" value="F:DNA binding"/>
    <property type="evidence" value="ECO:0007669"/>
    <property type="project" value="InterPro"/>
</dbReference>
<dbReference type="PANTHER" id="PTHR47050">
    <property type="entry name" value="TETRATRICOPEPTIDE REPEAT PROTEIN 24"/>
    <property type="match status" value="1"/>
</dbReference>
<evidence type="ECO:0000313" key="3">
    <source>
        <dbReference type="EMBL" id="KWU63491.1"/>
    </source>
</evidence>
<dbReference type="InterPro" id="IPR010982">
    <property type="entry name" value="Lambda_DNA-bd_dom_sf"/>
</dbReference>
<keyword evidence="1" id="KW-0802">TPR repeat</keyword>
<dbReference type="InterPro" id="IPR011990">
    <property type="entry name" value="TPR-like_helical_dom_sf"/>
</dbReference>
<dbReference type="SUPFAM" id="SSF48452">
    <property type="entry name" value="TPR-like"/>
    <property type="match status" value="2"/>
</dbReference>
<dbReference type="EMBL" id="LRPH01000047">
    <property type="protein sequence ID" value="KWU63491.1"/>
    <property type="molecule type" value="Genomic_DNA"/>
</dbReference>
<dbReference type="Pfam" id="PF01381">
    <property type="entry name" value="HTH_3"/>
    <property type="match status" value="1"/>
</dbReference>
<dbReference type="PROSITE" id="PS50005">
    <property type="entry name" value="TPR"/>
    <property type="match status" value="1"/>
</dbReference>
<dbReference type="InterPro" id="IPR001387">
    <property type="entry name" value="Cro/C1-type_HTH"/>
</dbReference>
<dbReference type="InterPro" id="IPR024812">
    <property type="entry name" value="TPR_24"/>
</dbReference>
<evidence type="ECO:0000259" key="2">
    <source>
        <dbReference type="PROSITE" id="PS50943"/>
    </source>
</evidence>
<dbReference type="SUPFAM" id="SSF47413">
    <property type="entry name" value="lambda repressor-like DNA-binding domains"/>
    <property type="match status" value="1"/>
</dbReference>
<name>A0A120EHA4_BACMY</name>
<dbReference type="PANTHER" id="PTHR47050:SF1">
    <property type="entry name" value="TETRATRICOPEPTIDE REPEAT PROTEIN 24-LIKE"/>
    <property type="match status" value="1"/>
</dbReference>